<feature type="region of interest" description="Disordered" evidence="1">
    <location>
        <begin position="1"/>
        <end position="46"/>
    </location>
</feature>
<reference evidence="2 3" key="1">
    <citation type="submission" date="2019-07" db="EMBL/GenBank/DDBJ databases">
        <title>Genomic Encyclopedia of Type Strains, Phase I: the one thousand microbial genomes (KMG-I) project.</title>
        <authorList>
            <person name="Kyrpides N."/>
        </authorList>
    </citation>
    <scope>NUCLEOTIDE SEQUENCE [LARGE SCALE GENOMIC DNA]</scope>
    <source>
        <strain evidence="2 3">DSM 13558</strain>
    </source>
</reference>
<evidence type="ECO:0000313" key="2">
    <source>
        <dbReference type="EMBL" id="TWH82683.1"/>
    </source>
</evidence>
<dbReference type="AlphaFoldDB" id="A0A562JI19"/>
<feature type="compositionally biased region" description="Basic and acidic residues" evidence="1">
    <location>
        <begin position="7"/>
        <end position="18"/>
    </location>
</feature>
<dbReference type="OrthoDB" id="1734461at2"/>
<organism evidence="2 3">
    <name type="scientific">Sedimentibacter saalensis</name>
    <dbReference type="NCBI Taxonomy" id="130788"/>
    <lineage>
        <taxon>Bacteria</taxon>
        <taxon>Bacillati</taxon>
        <taxon>Bacillota</taxon>
        <taxon>Tissierellia</taxon>
        <taxon>Sedimentibacter</taxon>
    </lineage>
</organism>
<gene>
    <name evidence="2" type="ORF">LY60_00988</name>
</gene>
<protein>
    <submittedName>
        <fullName evidence="2">Uncharacterized protein</fullName>
    </submittedName>
</protein>
<proteinExistence type="predicted"/>
<evidence type="ECO:0000256" key="1">
    <source>
        <dbReference type="SAM" id="MobiDB-lite"/>
    </source>
</evidence>
<keyword evidence="3" id="KW-1185">Reference proteome</keyword>
<dbReference type="RefSeq" id="WP_019227840.1">
    <property type="nucleotide sequence ID" value="NZ_DAMBUX010000021.1"/>
</dbReference>
<dbReference type="Proteomes" id="UP000315343">
    <property type="component" value="Unassembled WGS sequence"/>
</dbReference>
<name>A0A562JI19_9FIRM</name>
<evidence type="ECO:0000313" key="3">
    <source>
        <dbReference type="Proteomes" id="UP000315343"/>
    </source>
</evidence>
<dbReference type="EMBL" id="VLKH01000002">
    <property type="protein sequence ID" value="TWH82683.1"/>
    <property type="molecule type" value="Genomic_DNA"/>
</dbReference>
<sequence length="61" mass="6883">MAKAGMRRPDPKDPHGTESNKITHFPKNEQPPVPELQGKAKAGHEKAKQIIINKIHHKELE</sequence>
<comment type="caution">
    <text evidence="2">The sequence shown here is derived from an EMBL/GenBank/DDBJ whole genome shotgun (WGS) entry which is preliminary data.</text>
</comment>
<accession>A0A562JI19</accession>